<dbReference type="EMBL" id="BMWX01000001">
    <property type="protein sequence ID" value="GGZ14585.1"/>
    <property type="molecule type" value="Genomic_DNA"/>
</dbReference>
<evidence type="ECO:0000313" key="2">
    <source>
        <dbReference type="Proteomes" id="UP000619457"/>
    </source>
</evidence>
<dbReference type="Proteomes" id="UP000619457">
    <property type="component" value="Unassembled WGS sequence"/>
</dbReference>
<proteinExistence type="predicted"/>
<comment type="caution">
    <text evidence="1">The sequence shown here is derived from an EMBL/GenBank/DDBJ whole genome shotgun (WGS) entry which is preliminary data.</text>
</comment>
<dbReference type="AlphaFoldDB" id="A0A918PMC8"/>
<protein>
    <submittedName>
        <fullName evidence="1">Uncharacterized protein</fullName>
    </submittedName>
</protein>
<name>A0A918PMC8_9BACT</name>
<organism evidence="1 2">
    <name type="scientific">Echinicola pacifica</name>
    <dbReference type="NCBI Taxonomy" id="346377"/>
    <lineage>
        <taxon>Bacteria</taxon>
        <taxon>Pseudomonadati</taxon>
        <taxon>Bacteroidota</taxon>
        <taxon>Cytophagia</taxon>
        <taxon>Cytophagales</taxon>
        <taxon>Cyclobacteriaceae</taxon>
        <taxon>Echinicola</taxon>
    </lineage>
</organism>
<keyword evidence="2" id="KW-1185">Reference proteome</keyword>
<reference evidence="1" key="1">
    <citation type="journal article" date="2014" name="Int. J. Syst. Evol. Microbiol.">
        <title>Complete genome sequence of Corynebacterium casei LMG S-19264T (=DSM 44701T), isolated from a smear-ripened cheese.</title>
        <authorList>
            <consortium name="US DOE Joint Genome Institute (JGI-PGF)"/>
            <person name="Walter F."/>
            <person name="Albersmeier A."/>
            <person name="Kalinowski J."/>
            <person name="Ruckert C."/>
        </authorList>
    </citation>
    <scope>NUCLEOTIDE SEQUENCE</scope>
    <source>
        <strain evidence="1">KCTC 12368</strain>
    </source>
</reference>
<sequence length="128" mass="13755">MFSCEDAIELATPNVASPVLVVVAGSTFPMDSPVEVSAKFLELDKTGILDHTVGIDSIPVSDLQIMVYINQTDEVSSIMTDGEGIADLTVSWADLGLSSPGSGDQVKLEFTGTYQNIAFRKYHTVRVQ</sequence>
<accession>A0A918PMC8</accession>
<evidence type="ECO:0000313" key="1">
    <source>
        <dbReference type="EMBL" id="GGZ14585.1"/>
    </source>
</evidence>
<reference evidence="1" key="2">
    <citation type="submission" date="2020-09" db="EMBL/GenBank/DDBJ databases">
        <authorList>
            <person name="Sun Q."/>
            <person name="Kim S."/>
        </authorList>
    </citation>
    <scope>NUCLEOTIDE SEQUENCE</scope>
    <source>
        <strain evidence="1">KCTC 12368</strain>
    </source>
</reference>
<gene>
    <name evidence="1" type="ORF">GCM10007049_03090</name>
</gene>